<accession>A0ABM1J4A6</accession>
<keyword evidence="2" id="KW-1185">Reference proteome</keyword>
<dbReference type="Proteomes" id="UP000694924">
    <property type="component" value="Unplaced"/>
</dbReference>
<feature type="compositionally biased region" description="Polar residues" evidence="1">
    <location>
        <begin position="397"/>
        <end position="409"/>
    </location>
</feature>
<evidence type="ECO:0000313" key="2">
    <source>
        <dbReference type="Proteomes" id="UP000694924"/>
    </source>
</evidence>
<evidence type="ECO:0000313" key="3">
    <source>
        <dbReference type="RefSeq" id="XP_015187294.1"/>
    </source>
</evidence>
<gene>
    <name evidence="3" type="primary">LOC107072130</name>
</gene>
<name>A0ABM1J4A6_POLDO</name>
<dbReference type="GeneID" id="107072130"/>
<dbReference type="InterPro" id="IPR036397">
    <property type="entry name" value="RNaseH_sf"/>
</dbReference>
<reference evidence="3" key="1">
    <citation type="submission" date="2025-08" db="UniProtKB">
        <authorList>
            <consortium name="RefSeq"/>
        </authorList>
    </citation>
    <scope>IDENTIFICATION</scope>
    <source>
        <tissue evidence="3">Whole body</tissue>
    </source>
</reference>
<feature type="region of interest" description="Disordered" evidence="1">
    <location>
        <begin position="389"/>
        <end position="409"/>
    </location>
</feature>
<proteinExistence type="predicted"/>
<dbReference type="RefSeq" id="XP_015187294.1">
    <property type="nucleotide sequence ID" value="XM_015331808.1"/>
</dbReference>
<sequence>MELIQRQFNNKLKEVTFMNNRRYLSKKKYFKLIRKYKIIKSCRKRSAADKWFMKHYAITRRKGMDKLIHPDKTNGMKYYVCNEDLCQTLFETHRRIGHSDLNKMFHELKKNYVNIRKEQIAWFLECCETCKQKIDCREKITGNLTMFEYFNKRGRFHLIDFRLQIRSMHKYILVYQDISTKFILLQAIISNLAKEVSYILFTNFAIFGPPCVIESAQNRQYHIELITNLKSYWPQLNIVCGKIKYAQNEKTMDDISIDIQKRLCSWMTENKTTNWNNYLPMVQFLLNKSNNCMNNKIPYVAMFGREVEVGIQSSQLPEPILNSLYLEEDLETIAQYKFQVDDSDTEENSVHNIYFSCILCRKHFRMHTEIIADEYLCQDCEINDCNIPPTERENESPDNQSSDSVICID</sequence>
<dbReference type="Gene3D" id="3.30.420.10">
    <property type="entry name" value="Ribonuclease H-like superfamily/Ribonuclease H"/>
    <property type="match status" value="1"/>
</dbReference>
<organism evidence="2 3">
    <name type="scientific">Polistes dominula</name>
    <name type="common">European paper wasp</name>
    <name type="synonym">Vespa dominula</name>
    <dbReference type="NCBI Taxonomy" id="743375"/>
    <lineage>
        <taxon>Eukaryota</taxon>
        <taxon>Metazoa</taxon>
        <taxon>Ecdysozoa</taxon>
        <taxon>Arthropoda</taxon>
        <taxon>Hexapoda</taxon>
        <taxon>Insecta</taxon>
        <taxon>Pterygota</taxon>
        <taxon>Neoptera</taxon>
        <taxon>Endopterygota</taxon>
        <taxon>Hymenoptera</taxon>
        <taxon>Apocrita</taxon>
        <taxon>Aculeata</taxon>
        <taxon>Vespoidea</taxon>
        <taxon>Vespidae</taxon>
        <taxon>Polistinae</taxon>
        <taxon>Polistini</taxon>
        <taxon>Polistes</taxon>
    </lineage>
</organism>
<protein>
    <submittedName>
        <fullName evidence="3">KRAB-A domain-containing protein 2-like</fullName>
    </submittedName>
</protein>
<evidence type="ECO:0000256" key="1">
    <source>
        <dbReference type="SAM" id="MobiDB-lite"/>
    </source>
</evidence>